<dbReference type="EMBL" id="CP011269">
    <property type="protein sequence ID" value="ALI25323.1"/>
    <property type="molecule type" value="Genomic_DNA"/>
</dbReference>
<accession>A0A0N9XGG6</accession>
<keyword evidence="11" id="KW-1185">Reference proteome</keyword>
<proteinExistence type="inferred from homology"/>
<dbReference type="NCBIfam" id="TIGR00027">
    <property type="entry name" value="mthyl_TIGR00027"/>
    <property type="match status" value="1"/>
</dbReference>
<keyword evidence="5 6" id="KW-0949">S-adenosyl-L-methionine</keyword>
<organism evidence="7 11">
    <name type="scientific">Mycolicibacterium fortuitum</name>
    <name type="common">Mycobacterium fortuitum</name>
    <dbReference type="NCBI Taxonomy" id="1766"/>
    <lineage>
        <taxon>Bacteria</taxon>
        <taxon>Bacillati</taxon>
        <taxon>Actinomycetota</taxon>
        <taxon>Actinomycetes</taxon>
        <taxon>Mycobacteriales</taxon>
        <taxon>Mycobacteriaceae</taxon>
        <taxon>Mycolicibacterium</taxon>
    </lineage>
</organism>
<dbReference type="STRING" id="1766.XA26_14760"/>
<evidence type="ECO:0000256" key="5">
    <source>
        <dbReference type="ARBA" id="ARBA00022691"/>
    </source>
</evidence>
<evidence type="ECO:0000313" key="9">
    <source>
        <dbReference type="EMBL" id="OMC37605.1"/>
    </source>
</evidence>
<dbReference type="FunFam" id="3.40.50.150:FF:000152">
    <property type="entry name" value="S-adenosyl-L-methionine-dependent methyltransferase"/>
    <property type="match status" value="1"/>
</dbReference>
<reference evidence="10 13" key="3">
    <citation type="submission" date="2018-06" db="EMBL/GenBank/DDBJ databases">
        <authorList>
            <consortium name="Pathogen Informatics"/>
            <person name="Doyle S."/>
        </authorList>
    </citation>
    <scope>NUCLEOTIDE SEQUENCE [LARGE SCALE GENOMIC DNA]</scope>
    <source>
        <strain evidence="10 13">NCTC1542</strain>
    </source>
</reference>
<dbReference type="EMBL" id="JAWLVV010000021">
    <property type="protein sequence ID" value="MDV7292832.1"/>
    <property type="molecule type" value="Genomic_DNA"/>
</dbReference>
<evidence type="ECO:0000313" key="10">
    <source>
        <dbReference type="EMBL" id="SUA31114.1"/>
    </source>
</evidence>
<dbReference type="InterPro" id="IPR007213">
    <property type="entry name" value="Ppm1/Ppm2/Tcmp"/>
</dbReference>
<gene>
    <name evidence="9" type="ORF">A5742_09050</name>
    <name evidence="10" type="ORF">NCTC1542_06466</name>
    <name evidence="8" type="ORF">R4485_21885</name>
    <name evidence="7" type="ORF">XA26_14760</name>
</gene>
<dbReference type="GeneID" id="93411948"/>
<dbReference type="InterPro" id="IPR029063">
    <property type="entry name" value="SAM-dependent_MTases_sf"/>
</dbReference>
<dbReference type="Gene3D" id="3.40.50.150">
    <property type="entry name" value="Vaccinia Virus protein VP39"/>
    <property type="match status" value="1"/>
</dbReference>
<reference evidence="7 11" key="1">
    <citation type="journal article" date="2015" name="MBio">
        <title>Enzymatic Degradation of Phenazines Can Generate Energy and Protect Sensitive Organisms from Toxicity.</title>
        <authorList>
            <person name="Costa K.C."/>
            <person name="Bergkessel M."/>
            <person name="Saunders S."/>
            <person name="Korlach J."/>
            <person name="Newman D.K."/>
        </authorList>
    </citation>
    <scope>NUCLEOTIDE SEQUENCE [LARGE SCALE GENOMIC DNA]</scope>
    <source>
        <strain evidence="7 11">CT6</strain>
    </source>
</reference>
<protein>
    <recommendedName>
        <fullName evidence="6">S-adenosyl-L-methionine-dependent methyltransferase</fullName>
        <ecNumber evidence="6">2.1.1.-</ecNumber>
    </recommendedName>
</protein>
<dbReference type="PATRIC" id="fig|1766.6.peg.1459"/>
<dbReference type="PANTHER" id="PTHR43619:SF2">
    <property type="entry name" value="S-ADENOSYL-L-METHIONINE-DEPENDENT METHYLTRANSFERASES SUPERFAMILY PROTEIN"/>
    <property type="match status" value="1"/>
</dbReference>
<dbReference type="Proteomes" id="UP000187001">
    <property type="component" value="Unassembled WGS sequence"/>
</dbReference>
<dbReference type="AlphaFoldDB" id="A0A0N9XGG6"/>
<dbReference type="SUPFAM" id="SSF53335">
    <property type="entry name" value="S-adenosyl-L-methionine-dependent methyltransferases"/>
    <property type="match status" value="1"/>
</dbReference>
<dbReference type="Proteomes" id="UP000255389">
    <property type="component" value="Unassembled WGS sequence"/>
</dbReference>
<dbReference type="InterPro" id="IPR011610">
    <property type="entry name" value="SAM_mthyl_Trfase_ML2640-like"/>
</dbReference>
<dbReference type="Proteomes" id="UP000057134">
    <property type="component" value="Chromosome"/>
</dbReference>
<evidence type="ECO:0000256" key="4">
    <source>
        <dbReference type="ARBA" id="ARBA00022679"/>
    </source>
</evidence>
<reference evidence="8" key="4">
    <citation type="submission" date="2023-10" db="EMBL/GenBank/DDBJ databases">
        <title>Mycolicibacterium fortuitum clinical isolates causing pulmonary infections in humans.</title>
        <authorList>
            <person name="Mejia-Ponce P.M."/>
            <person name="Zenteno-Cuevas R."/>
            <person name="Licona-Cassani C."/>
        </authorList>
    </citation>
    <scope>NUCLEOTIDE SEQUENCE</scope>
    <source>
        <strain evidence="8">M8</strain>
    </source>
</reference>
<evidence type="ECO:0000313" key="8">
    <source>
        <dbReference type="EMBL" id="MDV7292832.1"/>
    </source>
</evidence>
<sequence length="306" mass="33042">MARTDDDSWDLASSVGATATLVAAGRAIASQDSHGLIDDPFAAPLVRAVGIDVFTKMVDGELSLDALAQLAPDAAERARSNIDEMAVRTRFFDDFFIDAGKAGIRQAVILASGLDSRAYRLPWSEGTVVYEIDQPEVIEFKTRTLAELGAEPKARRRTVAIDLRNDWPAALKAAGFDPAKPTAWCAEGLLIYLPPEAQDRLFDNIAALSAPGSAVATEFVPGLKDFDPEKARAAAETFSQIGLNMDMPSLIYHGERHSAADYLSAKGWKMTGVGRSELFVRHSMPVPARDDNDPMGEIVYVSGTLD</sequence>
<dbReference type="Proteomes" id="UP001186041">
    <property type="component" value="Unassembled WGS sequence"/>
</dbReference>
<comment type="similarity">
    <text evidence="2 6">Belongs to the UPF0677 family.</text>
</comment>
<evidence type="ECO:0000313" key="12">
    <source>
        <dbReference type="Proteomes" id="UP000187001"/>
    </source>
</evidence>
<evidence type="ECO:0000256" key="1">
    <source>
        <dbReference type="ARBA" id="ARBA00003907"/>
    </source>
</evidence>
<comment type="function">
    <text evidence="1 6">Exhibits S-adenosyl-L-methionine-dependent methyltransferase activity.</text>
</comment>
<evidence type="ECO:0000313" key="11">
    <source>
        <dbReference type="Proteomes" id="UP000057134"/>
    </source>
</evidence>
<reference evidence="9 12" key="2">
    <citation type="submission" date="2016-07" db="EMBL/GenBank/DDBJ databases">
        <authorList>
            <person name="Sutton G."/>
            <person name="Brinkac L."/>
            <person name="Sanka R."/>
            <person name="Adams M."/>
            <person name="Lau E."/>
            <person name="Kumar A."/>
            <person name="Macaden R."/>
        </authorList>
    </citation>
    <scope>NUCLEOTIDE SEQUENCE [LARGE SCALE GENOMIC DNA]</scope>
    <source>
        <strain evidence="9 12">GA-0871</strain>
    </source>
</reference>
<evidence type="ECO:0000256" key="2">
    <source>
        <dbReference type="ARBA" id="ARBA00008138"/>
    </source>
</evidence>
<dbReference type="EC" id="2.1.1.-" evidence="6"/>
<dbReference type="EMBL" id="MBER01000140">
    <property type="protein sequence ID" value="OMC37605.1"/>
    <property type="molecule type" value="Genomic_DNA"/>
</dbReference>
<dbReference type="RefSeq" id="WP_003883419.1">
    <property type="nucleotide sequence ID" value="NZ_CP011269.1"/>
</dbReference>
<evidence type="ECO:0000256" key="6">
    <source>
        <dbReference type="RuleBase" id="RU362030"/>
    </source>
</evidence>
<dbReference type="KEGG" id="mft:XA26_14760"/>
<keyword evidence="3 6" id="KW-0489">Methyltransferase</keyword>
<evidence type="ECO:0000256" key="3">
    <source>
        <dbReference type="ARBA" id="ARBA00022603"/>
    </source>
</evidence>
<dbReference type="Pfam" id="PF04072">
    <property type="entry name" value="LCM"/>
    <property type="match status" value="1"/>
</dbReference>
<evidence type="ECO:0000313" key="13">
    <source>
        <dbReference type="Proteomes" id="UP000255389"/>
    </source>
</evidence>
<dbReference type="GO" id="GO:0008168">
    <property type="term" value="F:methyltransferase activity"/>
    <property type="evidence" value="ECO:0007669"/>
    <property type="project" value="UniProtKB-UniRule"/>
</dbReference>
<evidence type="ECO:0000313" key="7">
    <source>
        <dbReference type="EMBL" id="ALI25323.1"/>
    </source>
</evidence>
<dbReference type="EMBL" id="UGQY01000005">
    <property type="protein sequence ID" value="SUA31114.1"/>
    <property type="molecule type" value="Genomic_DNA"/>
</dbReference>
<dbReference type="GO" id="GO:0032259">
    <property type="term" value="P:methylation"/>
    <property type="evidence" value="ECO:0007669"/>
    <property type="project" value="UniProtKB-KW"/>
</dbReference>
<dbReference type="PANTHER" id="PTHR43619">
    <property type="entry name" value="S-ADENOSYL-L-METHIONINE-DEPENDENT METHYLTRANSFERASE YKTD-RELATED"/>
    <property type="match status" value="1"/>
</dbReference>
<keyword evidence="4 7" id="KW-0808">Transferase</keyword>
<name>A0A0N9XGG6_MYCFO</name>